<dbReference type="InterPro" id="IPR010093">
    <property type="entry name" value="SinI_DNA-bd"/>
</dbReference>
<organism evidence="2 3">
    <name type="scientific">Subdoligranulum variabile</name>
    <dbReference type="NCBI Taxonomy" id="214851"/>
    <lineage>
        <taxon>Bacteria</taxon>
        <taxon>Bacillati</taxon>
        <taxon>Bacillota</taxon>
        <taxon>Clostridia</taxon>
        <taxon>Eubacteriales</taxon>
        <taxon>Oscillospiraceae</taxon>
        <taxon>Subdoligranulum</taxon>
    </lineage>
</organism>
<dbReference type="InterPro" id="IPR041657">
    <property type="entry name" value="HTH_17"/>
</dbReference>
<dbReference type="NCBIfam" id="TIGR01764">
    <property type="entry name" value="excise"/>
    <property type="match status" value="1"/>
</dbReference>
<dbReference type="Proteomes" id="UP000782880">
    <property type="component" value="Unassembled WGS sequence"/>
</dbReference>
<dbReference type="SUPFAM" id="SSF46955">
    <property type="entry name" value="Putative DNA-binding domain"/>
    <property type="match status" value="1"/>
</dbReference>
<name>A0A921IH45_9FIRM</name>
<feature type="domain" description="Helix-turn-helix" evidence="1">
    <location>
        <begin position="12"/>
        <end position="60"/>
    </location>
</feature>
<proteinExistence type="predicted"/>
<evidence type="ECO:0000259" key="1">
    <source>
        <dbReference type="Pfam" id="PF12728"/>
    </source>
</evidence>
<evidence type="ECO:0000313" key="3">
    <source>
        <dbReference type="Proteomes" id="UP000782880"/>
    </source>
</evidence>
<reference evidence="2" key="2">
    <citation type="submission" date="2021-09" db="EMBL/GenBank/DDBJ databases">
        <authorList>
            <person name="Gilroy R."/>
        </authorList>
    </citation>
    <scope>NUCLEOTIDE SEQUENCE</scope>
    <source>
        <strain evidence="2">ChiBcec21-2208</strain>
    </source>
</reference>
<comment type="caution">
    <text evidence="2">The sequence shown here is derived from an EMBL/GenBank/DDBJ whole genome shotgun (WGS) entry which is preliminary data.</text>
</comment>
<dbReference type="AlphaFoldDB" id="A0A921IH45"/>
<dbReference type="InterPro" id="IPR009061">
    <property type="entry name" value="DNA-bd_dom_put_sf"/>
</dbReference>
<dbReference type="EMBL" id="DYVE01000004">
    <property type="protein sequence ID" value="HJG27044.1"/>
    <property type="molecule type" value="Genomic_DNA"/>
</dbReference>
<sequence>MVYTALSELPLVLSVQQLMEVLGIGRNTAYAMVRSGRIKSVRTGKQIRIPKEALIEFLQSE</sequence>
<gene>
    <name evidence="2" type="ORF">K8V20_00130</name>
</gene>
<protein>
    <submittedName>
        <fullName evidence="2">Helix-turn-helix domain-containing protein</fullName>
    </submittedName>
</protein>
<dbReference type="GO" id="GO:0003677">
    <property type="term" value="F:DNA binding"/>
    <property type="evidence" value="ECO:0007669"/>
    <property type="project" value="InterPro"/>
</dbReference>
<evidence type="ECO:0000313" key="2">
    <source>
        <dbReference type="EMBL" id="HJG27044.1"/>
    </source>
</evidence>
<reference evidence="2" key="1">
    <citation type="journal article" date="2021" name="PeerJ">
        <title>Extensive microbial diversity within the chicken gut microbiome revealed by metagenomics and culture.</title>
        <authorList>
            <person name="Gilroy R."/>
            <person name="Ravi A."/>
            <person name="Getino M."/>
            <person name="Pursley I."/>
            <person name="Horton D.L."/>
            <person name="Alikhan N.F."/>
            <person name="Baker D."/>
            <person name="Gharbi K."/>
            <person name="Hall N."/>
            <person name="Watson M."/>
            <person name="Adriaenssens E.M."/>
            <person name="Foster-Nyarko E."/>
            <person name="Jarju S."/>
            <person name="Secka A."/>
            <person name="Antonio M."/>
            <person name="Oren A."/>
            <person name="Chaudhuri R.R."/>
            <person name="La Ragione R."/>
            <person name="Hildebrand F."/>
            <person name="Pallen M.J."/>
        </authorList>
    </citation>
    <scope>NUCLEOTIDE SEQUENCE</scope>
    <source>
        <strain evidence="2">ChiBcec21-2208</strain>
    </source>
</reference>
<dbReference type="Pfam" id="PF12728">
    <property type="entry name" value="HTH_17"/>
    <property type="match status" value="1"/>
</dbReference>
<accession>A0A921IH45</accession>